<protein>
    <recommendedName>
        <fullName evidence="1">ATP-dependent Clp protease adapter protein ClpS</fullName>
    </recommendedName>
</protein>
<feature type="domain" description="Adaptor protein ClpS core" evidence="2">
    <location>
        <begin position="76"/>
        <end position="145"/>
    </location>
</feature>
<dbReference type="SUPFAM" id="SSF54736">
    <property type="entry name" value="ClpS-like"/>
    <property type="match status" value="1"/>
</dbReference>
<organism evidence="3 4">
    <name type="scientific">Kocuria varians</name>
    <name type="common">Micrococcus varians</name>
    <dbReference type="NCBI Taxonomy" id="1272"/>
    <lineage>
        <taxon>Bacteria</taxon>
        <taxon>Bacillati</taxon>
        <taxon>Actinomycetota</taxon>
        <taxon>Actinomycetes</taxon>
        <taxon>Micrococcales</taxon>
        <taxon>Micrococcaceae</taxon>
        <taxon>Kocuria</taxon>
    </lineage>
</organism>
<accession>A0A4Y4D6T6</accession>
<name>A0A4Y4D6T6_KOCVA</name>
<dbReference type="STRING" id="1272.GCA_900014985_01578"/>
<dbReference type="InterPro" id="IPR014719">
    <property type="entry name" value="Ribosomal_bL12_C/ClpS-like"/>
</dbReference>
<dbReference type="InterPro" id="IPR003769">
    <property type="entry name" value="ClpS_core"/>
</dbReference>
<dbReference type="GO" id="GO:0006508">
    <property type="term" value="P:proteolysis"/>
    <property type="evidence" value="ECO:0007669"/>
    <property type="project" value="UniProtKB-UniRule"/>
</dbReference>
<dbReference type="InterPro" id="IPR022935">
    <property type="entry name" value="ClpS"/>
</dbReference>
<sequence>MVVHPASLVRVHRAHTPRGHLGGLVTTMGKMSGTHTAARTPAPSTRAEPAVLMSAAPAESPVVAREDQAVTAVNVPWNVVVWDDPVNLMSYVVYVFRAHFGYPPAKARTLMLEVHERGRSIVFTGSLEEAEAHVSALHGYGLWATYEKAGEN</sequence>
<dbReference type="Pfam" id="PF02617">
    <property type="entry name" value="ClpS"/>
    <property type="match status" value="1"/>
</dbReference>
<evidence type="ECO:0000313" key="4">
    <source>
        <dbReference type="Proteomes" id="UP000315730"/>
    </source>
</evidence>
<dbReference type="NCBIfam" id="NF000668">
    <property type="entry name" value="PRK00033.1-1"/>
    <property type="match status" value="1"/>
</dbReference>
<keyword evidence="4" id="KW-1185">Reference proteome</keyword>
<evidence type="ECO:0000259" key="2">
    <source>
        <dbReference type="Pfam" id="PF02617"/>
    </source>
</evidence>
<dbReference type="EMBL" id="BJNW01000012">
    <property type="protein sequence ID" value="GEC99424.1"/>
    <property type="molecule type" value="Genomic_DNA"/>
</dbReference>
<reference evidence="3 4" key="1">
    <citation type="submission" date="2019-06" db="EMBL/GenBank/DDBJ databases">
        <title>Whole genome shotgun sequence of Kocuria varians NBRC 15358.</title>
        <authorList>
            <person name="Hosoyama A."/>
            <person name="Uohara A."/>
            <person name="Ohji S."/>
            <person name="Ichikawa N."/>
        </authorList>
    </citation>
    <scope>NUCLEOTIDE SEQUENCE [LARGE SCALE GENOMIC DNA]</scope>
    <source>
        <strain evidence="3 4">NBRC 15358</strain>
    </source>
</reference>
<dbReference type="AlphaFoldDB" id="A0A4Y4D6T6"/>
<dbReference type="HAMAP" id="MF_00302">
    <property type="entry name" value="ClpS"/>
    <property type="match status" value="1"/>
</dbReference>
<evidence type="ECO:0000313" key="3">
    <source>
        <dbReference type="EMBL" id="GEC99424.1"/>
    </source>
</evidence>
<dbReference type="PANTHER" id="PTHR33473:SF19">
    <property type="entry name" value="ATP-DEPENDENT CLP PROTEASE ADAPTER PROTEIN CLPS"/>
    <property type="match status" value="1"/>
</dbReference>
<comment type="caution">
    <text evidence="3">The sequence shown here is derived from an EMBL/GenBank/DDBJ whole genome shotgun (WGS) entry which is preliminary data.</text>
</comment>
<dbReference type="GO" id="GO:0030163">
    <property type="term" value="P:protein catabolic process"/>
    <property type="evidence" value="ECO:0007669"/>
    <property type="project" value="InterPro"/>
</dbReference>
<dbReference type="Gene3D" id="3.30.1390.10">
    <property type="match status" value="1"/>
</dbReference>
<comment type="subunit">
    <text evidence="1">Binds to the N-terminal domain of the chaperone ClpA.</text>
</comment>
<dbReference type="PANTHER" id="PTHR33473">
    <property type="entry name" value="ATP-DEPENDENT CLP PROTEASE ADAPTER PROTEIN CLPS1, CHLOROPLASTIC"/>
    <property type="match status" value="1"/>
</dbReference>
<evidence type="ECO:0000256" key="1">
    <source>
        <dbReference type="HAMAP-Rule" id="MF_00302"/>
    </source>
</evidence>
<proteinExistence type="inferred from homology"/>
<comment type="function">
    <text evidence="1">Involved in the modulation of the specificity of the ClpAP-mediated ATP-dependent protein degradation.</text>
</comment>
<gene>
    <name evidence="1" type="primary">clpS</name>
    <name evidence="3" type="ORF">KVA01_15790</name>
</gene>
<dbReference type="Proteomes" id="UP000315730">
    <property type="component" value="Unassembled WGS sequence"/>
</dbReference>
<comment type="similarity">
    <text evidence="1">Belongs to the ClpS family.</text>
</comment>